<feature type="compositionally biased region" description="Low complexity" evidence="1">
    <location>
        <begin position="387"/>
        <end position="402"/>
    </location>
</feature>
<feature type="compositionally biased region" description="Polar residues" evidence="1">
    <location>
        <begin position="523"/>
        <end position="534"/>
    </location>
</feature>
<protein>
    <submittedName>
        <fullName evidence="2">Uncharacterized protein</fullName>
    </submittedName>
</protein>
<evidence type="ECO:0000256" key="1">
    <source>
        <dbReference type="SAM" id="MobiDB-lite"/>
    </source>
</evidence>
<dbReference type="EMBL" id="MAVT02000214">
    <property type="protein sequence ID" value="POS78096.1"/>
    <property type="molecule type" value="Genomic_DNA"/>
</dbReference>
<evidence type="ECO:0000313" key="2">
    <source>
        <dbReference type="EMBL" id="POS78096.1"/>
    </source>
</evidence>
<sequence length="628" mass="66874">MPRPTRSRGVASRKVASSSDAAAPAPPATASTTQAPIHSDSTDNIYGVSDRELERQRKLKSKKAATPASERSTRSRMSLAATSATSSAIAYAAVQGSRGRRDTALRQLDALSSTTADARDSSDVVGSPVVEAGRNAAPMEASSLLGGGGGSSIAPRHGAGDLSGLEINDSEIFGHLDSSFDITGDGGKGDESSGTAGQGQQQSGTRSADTSTFNVSVFKRQPRRRQSSIVGRDDAPIRPSSRGPTTPGLSSTFNLGNFKRRARQPSILLSSAQKASMSVQRSRAASEVSENAVGSDDDEESFLPEAEGTPVRPSRRRTSIVEDIIESVEGGTRSRKRKSTETHEVEAGKRQAVEADDEPLHQSIEMDDRSSPPSILSHTPELDDDSVLAPPASSSSSEAGSPMTWPSLNTLAKKQRSRAAPQSTRTPAALDDDMSDMSEPPSLTHSPNLKAADSAPKGKGKTVARKESPKLSTADLAALLPRRRRKARRDDEGSDNEGRSDHDMYDVPSEPRASRKKTARPLNGQSSKANEANQAKTAAPPAKRPARRTYGSRRFDKENNADGDSIEVDEDASTPLNDTIFDADRTGAETQELGEELLAASKKFKEVDKWELDYEEVTESSSPLPEGR</sequence>
<organism evidence="2 3">
    <name type="scientific">Diaporthe helianthi</name>
    <dbReference type="NCBI Taxonomy" id="158607"/>
    <lineage>
        <taxon>Eukaryota</taxon>
        <taxon>Fungi</taxon>
        <taxon>Dikarya</taxon>
        <taxon>Ascomycota</taxon>
        <taxon>Pezizomycotina</taxon>
        <taxon>Sordariomycetes</taxon>
        <taxon>Sordariomycetidae</taxon>
        <taxon>Diaporthales</taxon>
        <taxon>Diaporthaceae</taxon>
        <taxon>Diaporthe</taxon>
    </lineage>
</organism>
<dbReference type="OrthoDB" id="5423493at2759"/>
<dbReference type="AlphaFoldDB" id="A0A2P5I6G8"/>
<accession>A0A2P5I6G8</accession>
<feature type="compositionally biased region" description="Polar residues" evidence="1">
    <location>
        <begin position="267"/>
        <end position="283"/>
    </location>
</feature>
<feature type="compositionally biased region" description="Basic and acidic residues" evidence="1">
    <location>
        <begin position="488"/>
        <end position="505"/>
    </location>
</feature>
<keyword evidence="3" id="KW-1185">Reference proteome</keyword>
<dbReference type="Proteomes" id="UP000094444">
    <property type="component" value="Unassembled WGS sequence"/>
</dbReference>
<feature type="compositionally biased region" description="Low complexity" evidence="1">
    <location>
        <begin position="16"/>
        <end position="36"/>
    </location>
</feature>
<feature type="region of interest" description="Disordered" evidence="1">
    <location>
        <begin position="176"/>
        <end position="580"/>
    </location>
</feature>
<feature type="region of interest" description="Disordered" evidence="1">
    <location>
        <begin position="112"/>
        <end position="164"/>
    </location>
</feature>
<reference evidence="2" key="1">
    <citation type="submission" date="2017-09" db="EMBL/GenBank/DDBJ databases">
        <title>Polyketide synthases of a Diaporthe helianthi virulent isolate.</title>
        <authorList>
            <person name="Baroncelli R."/>
        </authorList>
    </citation>
    <scope>NUCLEOTIDE SEQUENCE [LARGE SCALE GENOMIC DNA]</scope>
    <source>
        <strain evidence="2">7/96</strain>
    </source>
</reference>
<dbReference type="STRING" id="158607.A0A2P5I6G8"/>
<feature type="compositionally biased region" description="Basic and acidic residues" evidence="1">
    <location>
        <begin position="339"/>
        <end position="370"/>
    </location>
</feature>
<comment type="caution">
    <text evidence="2">The sequence shown here is derived from an EMBL/GenBank/DDBJ whole genome shotgun (WGS) entry which is preliminary data.</text>
</comment>
<proteinExistence type="predicted"/>
<feature type="region of interest" description="Disordered" evidence="1">
    <location>
        <begin position="1"/>
        <end position="85"/>
    </location>
</feature>
<feature type="compositionally biased region" description="Low complexity" evidence="1">
    <location>
        <begin position="192"/>
        <end position="208"/>
    </location>
</feature>
<feature type="compositionally biased region" description="Polar residues" evidence="1">
    <location>
        <begin position="242"/>
        <end position="255"/>
    </location>
</feature>
<feature type="compositionally biased region" description="Low complexity" evidence="1">
    <location>
        <begin position="75"/>
        <end position="85"/>
    </location>
</feature>
<name>A0A2P5I6G8_DIAHE</name>
<gene>
    <name evidence="2" type="ORF">DHEL01_v203520</name>
</gene>
<dbReference type="InParanoid" id="A0A2P5I6G8"/>
<evidence type="ECO:0000313" key="3">
    <source>
        <dbReference type="Proteomes" id="UP000094444"/>
    </source>
</evidence>